<keyword evidence="6" id="KW-1015">Disulfide bond</keyword>
<feature type="domain" description="Ig-like" evidence="12">
    <location>
        <begin position="160"/>
        <end position="237"/>
    </location>
</feature>
<evidence type="ECO:0000256" key="7">
    <source>
        <dbReference type="ARBA" id="ARBA00023180"/>
    </source>
</evidence>
<dbReference type="GO" id="GO:0005102">
    <property type="term" value="F:signaling receptor binding"/>
    <property type="evidence" value="ECO:0007669"/>
    <property type="project" value="TreeGrafter"/>
</dbReference>
<evidence type="ECO:0000256" key="10">
    <source>
        <dbReference type="SAM" id="Phobius"/>
    </source>
</evidence>
<dbReference type="GO" id="GO:0001817">
    <property type="term" value="P:regulation of cytokine production"/>
    <property type="evidence" value="ECO:0007669"/>
    <property type="project" value="TreeGrafter"/>
</dbReference>
<dbReference type="Pfam" id="PF22705">
    <property type="entry name" value="C2-set_3"/>
    <property type="match status" value="1"/>
</dbReference>
<dbReference type="SMART" id="SM00406">
    <property type="entry name" value="IGv"/>
    <property type="match status" value="1"/>
</dbReference>
<dbReference type="GO" id="GO:1903037">
    <property type="term" value="P:regulation of leukocyte cell-cell adhesion"/>
    <property type="evidence" value="ECO:0007669"/>
    <property type="project" value="UniProtKB-ARBA"/>
</dbReference>
<dbReference type="InterPro" id="IPR003599">
    <property type="entry name" value="Ig_sub"/>
</dbReference>
<sequence length="338" mass="38050">MIHLISTQYGVFSAVAVLLLLTDSCGGRVLEGQTQLIGPLQPVVTTVGDDVILPCLLEPGKDAVTMAFEWTRSDLNPRFVHVRHSGQDLLGMLHPSYKGRTSLSSERLKSGDISLKLSEVKPSDEGKYRCYIPGWEKESFVELVVGAVSSHFIVGIDKVGKGVVLQCESNSWYPEPEVVWLDGEGNLLSAGPTETVRGPDDLYTVSSRVTVEKRHSNNFTCRVQQKDINQTRETHIYVQGKRVIHVRFVHSFQYSEVKCCKHFRFDLFSFSFQIHCSTPVLLLSLVWLLLWPSPFQLIFWGFVCGVVVAVNEFRTAVTSHPLHSVATYTRRLLLAYRH</sequence>
<evidence type="ECO:0000256" key="6">
    <source>
        <dbReference type="ARBA" id="ARBA00023157"/>
    </source>
</evidence>
<evidence type="ECO:0000256" key="3">
    <source>
        <dbReference type="ARBA" id="ARBA00022729"/>
    </source>
</evidence>
<dbReference type="GO" id="GO:0050863">
    <property type="term" value="P:regulation of T cell activation"/>
    <property type="evidence" value="ECO:0007669"/>
    <property type="project" value="UniProtKB-ARBA"/>
</dbReference>
<evidence type="ECO:0000259" key="12">
    <source>
        <dbReference type="PROSITE" id="PS50835"/>
    </source>
</evidence>
<dbReference type="PANTHER" id="PTHR24100">
    <property type="entry name" value="BUTYROPHILIN"/>
    <property type="match status" value="1"/>
</dbReference>
<evidence type="ECO:0000256" key="2">
    <source>
        <dbReference type="ARBA" id="ARBA00022692"/>
    </source>
</evidence>
<dbReference type="InterPro" id="IPR007110">
    <property type="entry name" value="Ig-like_dom"/>
</dbReference>
<keyword evidence="8" id="KW-0393">Immunoglobulin domain</keyword>
<dbReference type="InterPro" id="IPR013783">
    <property type="entry name" value="Ig-like_fold"/>
</dbReference>
<dbReference type="PANTHER" id="PTHR24100:SF151">
    <property type="entry name" value="ICOS LIGAND"/>
    <property type="match status" value="1"/>
</dbReference>
<evidence type="ECO:0000256" key="4">
    <source>
        <dbReference type="ARBA" id="ARBA00022989"/>
    </source>
</evidence>
<proteinExistence type="inferred from homology"/>
<accession>A0A8C4DJL2</accession>
<keyword evidence="7" id="KW-0325">Glycoprotein</keyword>
<feature type="signal peptide" evidence="11">
    <location>
        <begin position="1"/>
        <end position="27"/>
    </location>
</feature>
<dbReference type="Ensembl" id="ENSDLAT00005005942.2">
    <property type="protein sequence ID" value="ENSDLAP00005005631.2"/>
    <property type="gene ID" value="ENSDLAG00005027644.1"/>
</dbReference>
<dbReference type="InterPro" id="IPR053896">
    <property type="entry name" value="BTN3A2-like_Ig-C"/>
</dbReference>
<dbReference type="GO" id="GO:0009897">
    <property type="term" value="C:external side of plasma membrane"/>
    <property type="evidence" value="ECO:0007669"/>
    <property type="project" value="TreeGrafter"/>
</dbReference>
<feature type="transmembrane region" description="Helical" evidence="10">
    <location>
        <begin position="297"/>
        <end position="317"/>
    </location>
</feature>
<evidence type="ECO:0000313" key="13">
    <source>
        <dbReference type="Ensembl" id="ENSDLAP00005005631.2"/>
    </source>
</evidence>
<dbReference type="GO" id="GO:0042110">
    <property type="term" value="P:T cell activation"/>
    <property type="evidence" value="ECO:0007669"/>
    <property type="project" value="UniProtKB-ARBA"/>
</dbReference>
<organism evidence="13 14">
    <name type="scientific">Dicentrarchus labrax</name>
    <name type="common">European seabass</name>
    <name type="synonym">Morone labrax</name>
    <dbReference type="NCBI Taxonomy" id="13489"/>
    <lineage>
        <taxon>Eukaryota</taxon>
        <taxon>Metazoa</taxon>
        <taxon>Chordata</taxon>
        <taxon>Craniata</taxon>
        <taxon>Vertebrata</taxon>
        <taxon>Euteleostomi</taxon>
        <taxon>Actinopterygii</taxon>
        <taxon>Neopterygii</taxon>
        <taxon>Teleostei</taxon>
        <taxon>Neoteleostei</taxon>
        <taxon>Acanthomorphata</taxon>
        <taxon>Eupercaria</taxon>
        <taxon>Moronidae</taxon>
        <taxon>Dicentrarchus</taxon>
    </lineage>
</organism>
<evidence type="ECO:0000256" key="11">
    <source>
        <dbReference type="SAM" id="SignalP"/>
    </source>
</evidence>
<dbReference type="GeneTree" id="ENSGT01050000244843"/>
<dbReference type="GO" id="GO:0050852">
    <property type="term" value="P:T cell receptor signaling pathway"/>
    <property type="evidence" value="ECO:0007669"/>
    <property type="project" value="TreeGrafter"/>
</dbReference>
<keyword evidence="4 10" id="KW-1133">Transmembrane helix</keyword>
<reference evidence="13" key="2">
    <citation type="submission" date="2025-09" db="UniProtKB">
        <authorList>
            <consortium name="Ensembl"/>
        </authorList>
    </citation>
    <scope>IDENTIFICATION</scope>
</reference>
<dbReference type="Pfam" id="PF07686">
    <property type="entry name" value="V-set"/>
    <property type="match status" value="1"/>
</dbReference>
<keyword evidence="5 10" id="KW-0472">Membrane</keyword>
<keyword evidence="14" id="KW-1185">Reference proteome</keyword>
<evidence type="ECO:0000256" key="8">
    <source>
        <dbReference type="ARBA" id="ARBA00023319"/>
    </source>
</evidence>
<comment type="subcellular location">
    <subcellularLocation>
        <location evidence="1">Membrane</location>
    </subcellularLocation>
</comment>
<keyword evidence="2 10" id="KW-0812">Transmembrane</keyword>
<feature type="domain" description="Ig-like" evidence="12">
    <location>
        <begin position="48"/>
        <end position="132"/>
    </location>
</feature>
<keyword evidence="3 11" id="KW-0732">Signal</keyword>
<comment type="similarity">
    <text evidence="9">Belongs to the SKINT family.</text>
</comment>
<protein>
    <recommendedName>
        <fullName evidence="12">Ig-like domain-containing protein</fullName>
    </recommendedName>
</protein>
<feature type="chain" id="PRO_5035732653" description="Ig-like domain-containing protein" evidence="11">
    <location>
        <begin position="28"/>
        <end position="338"/>
    </location>
</feature>
<dbReference type="AlphaFoldDB" id="A0A8C4DJL2"/>
<evidence type="ECO:0000256" key="1">
    <source>
        <dbReference type="ARBA" id="ARBA00004370"/>
    </source>
</evidence>
<name>A0A8C4DJL2_DICLA</name>
<dbReference type="InterPro" id="IPR036179">
    <property type="entry name" value="Ig-like_dom_sf"/>
</dbReference>
<dbReference type="InterPro" id="IPR013106">
    <property type="entry name" value="Ig_V-set"/>
</dbReference>
<dbReference type="Gene3D" id="2.60.40.10">
    <property type="entry name" value="Immunoglobulins"/>
    <property type="match status" value="2"/>
</dbReference>
<dbReference type="FunFam" id="2.60.40.10:FF:000142">
    <property type="entry name" value="V-set domain-containing T-cell activation inhibitor 1"/>
    <property type="match status" value="1"/>
</dbReference>
<dbReference type="Proteomes" id="UP000694389">
    <property type="component" value="Unassembled WGS sequence"/>
</dbReference>
<dbReference type="FunFam" id="2.60.40.10:FF:000088">
    <property type="entry name" value="Butyrophilin subfamily 1 member A1"/>
    <property type="match status" value="1"/>
</dbReference>
<dbReference type="SUPFAM" id="SSF48726">
    <property type="entry name" value="Immunoglobulin"/>
    <property type="match status" value="2"/>
</dbReference>
<reference evidence="13" key="1">
    <citation type="submission" date="2025-08" db="UniProtKB">
        <authorList>
            <consortium name="Ensembl"/>
        </authorList>
    </citation>
    <scope>IDENTIFICATION</scope>
</reference>
<evidence type="ECO:0000256" key="9">
    <source>
        <dbReference type="ARBA" id="ARBA00038221"/>
    </source>
</evidence>
<dbReference type="InterPro" id="IPR050504">
    <property type="entry name" value="IgSF_BTN/MOG"/>
</dbReference>
<dbReference type="SMART" id="SM00409">
    <property type="entry name" value="IG"/>
    <property type="match status" value="2"/>
</dbReference>
<dbReference type="PROSITE" id="PS50835">
    <property type="entry name" value="IG_LIKE"/>
    <property type="match status" value="2"/>
</dbReference>
<evidence type="ECO:0000313" key="14">
    <source>
        <dbReference type="Proteomes" id="UP000694389"/>
    </source>
</evidence>
<evidence type="ECO:0000256" key="5">
    <source>
        <dbReference type="ARBA" id="ARBA00023136"/>
    </source>
</evidence>